<comment type="catalytic activity">
    <reaction evidence="11">
        <text>2 pyruvate + H(+) = (2S)-2-acetolactate + CO2</text>
        <dbReference type="Rhea" id="RHEA:25249"/>
        <dbReference type="ChEBI" id="CHEBI:15361"/>
        <dbReference type="ChEBI" id="CHEBI:15378"/>
        <dbReference type="ChEBI" id="CHEBI:16526"/>
        <dbReference type="ChEBI" id="CHEBI:58476"/>
        <dbReference type="EC" id="2.2.1.6"/>
    </reaction>
</comment>
<keyword evidence="5 11" id="KW-0028">Amino-acid biosynthesis</keyword>
<dbReference type="GO" id="GO:0050660">
    <property type="term" value="F:flavin adenine dinucleotide binding"/>
    <property type="evidence" value="ECO:0007669"/>
    <property type="project" value="InterPro"/>
</dbReference>
<dbReference type="GO" id="GO:0000287">
    <property type="term" value="F:magnesium ion binding"/>
    <property type="evidence" value="ECO:0007669"/>
    <property type="project" value="UniProtKB-UniRule"/>
</dbReference>
<dbReference type="InterPro" id="IPR011766">
    <property type="entry name" value="TPP_enzyme_TPP-bd"/>
</dbReference>
<keyword evidence="10 11" id="KW-0100">Branched-chain amino acid biosynthesis</keyword>
<evidence type="ECO:0000256" key="9">
    <source>
        <dbReference type="ARBA" id="ARBA00023052"/>
    </source>
</evidence>
<dbReference type="GO" id="GO:0030976">
    <property type="term" value="F:thiamine pyrophosphate binding"/>
    <property type="evidence" value="ECO:0007669"/>
    <property type="project" value="UniProtKB-UniRule"/>
</dbReference>
<dbReference type="NCBIfam" id="TIGR00118">
    <property type="entry name" value="acolac_lg"/>
    <property type="match status" value="1"/>
</dbReference>
<evidence type="ECO:0000256" key="10">
    <source>
        <dbReference type="ARBA" id="ARBA00023304"/>
    </source>
</evidence>
<proteinExistence type="inferred from homology"/>
<dbReference type="InterPro" id="IPR045229">
    <property type="entry name" value="TPP_enz"/>
</dbReference>
<dbReference type="InterPro" id="IPR039368">
    <property type="entry name" value="AHAS_TPP"/>
</dbReference>
<evidence type="ECO:0000259" key="13">
    <source>
        <dbReference type="Pfam" id="PF02775"/>
    </source>
</evidence>
<evidence type="ECO:0000256" key="2">
    <source>
        <dbReference type="ARBA" id="ARBA00005025"/>
    </source>
</evidence>
<dbReference type="EMBL" id="FWDM01000025">
    <property type="protein sequence ID" value="SLM14019.1"/>
    <property type="molecule type" value="Genomic_DNA"/>
</dbReference>
<keyword evidence="9 11" id="KW-0786">Thiamine pyrophosphate</keyword>
<dbReference type="Pfam" id="PF02776">
    <property type="entry name" value="TPP_enzyme_N"/>
    <property type="match status" value="1"/>
</dbReference>
<keyword evidence="8 11" id="KW-0460">Magnesium</keyword>
<evidence type="ECO:0000256" key="7">
    <source>
        <dbReference type="ARBA" id="ARBA00022723"/>
    </source>
</evidence>
<dbReference type="InterPro" id="IPR029061">
    <property type="entry name" value="THDP-binding"/>
</dbReference>
<evidence type="ECO:0000313" key="15">
    <source>
        <dbReference type="EMBL" id="SLM14019.1"/>
    </source>
</evidence>
<evidence type="ECO:0000256" key="6">
    <source>
        <dbReference type="ARBA" id="ARBA00022679"/>
    </source>
</evidence>
<reference evidence="15" key="1">
    <citation type="submission" date="2017-02" db="EMBL/GenBank/DDBJ databases">
        <authorList>
            <person name="Regsiter A."/>
            <person name="William W."/>
        </authorList>
    </citation>
    <scope>NUCLEOTIDE SEQUENCE</scope>
    <source>
        <strain evidence="15">Bib</strain>
    </source>
</reference>
<name>A0A3P3XJR1_9SPIR</name>
<keyword evidence="7 11" id="KW-0479">Metal-binding</keyword>
<evidence type="ECO:0000259" key="14">
    <source>
        <dbReference type="Pfam" id="PF02776"/>
    </source>
</evidence>
<feature type="domain" description="Thiamine pyrophosphate enzyme N-terminal TPP-binding" evidence="14">
    <location>
        <begin position="4"/>
        <end position="119"/>
    </location>
</feature>
<dbReference type="Gene3D" id="3.40.50.970">
    <property type="match status" value="2"/>
</dbReference>
<dbReference type="PANTHER" id="PTHR18968:SF13">
    <property type="entry name" value="ACETOLACTATE SYNTHASE CATALYTIC SUBUNIT, MITOCHONDRIAL"/>
    <property type="match status" value="1"/>
</dbReference>
<dbReference type="CDD" id="cd07035">
    <property type="entry name" value="TPP_PYR_POX_like"/>
    <property type="match status" value="1"/>
</dbReference>
<evidence type="ECO:0000256" key="8">
    <source>
        <dbReference type="ARBA" id="ARBA00022842"/>
    </source>
</evidence>
<feature type="domain" description="Thiamine pyrophosphate enzyme central" evidence="12">
    <location>
        <begin position="211"/>
        <end position="345"/>
    </location>
</feature>
<evidence type="ECO:0000256" key="5">
    <source>
        <dbReference type="ARBA" id="ARBA00022605"/>
    </source>
</evidence>
<dbReference type="SUPFAM" id="SSF52467">
    <property type="entry name" value="DHS-like NAD/FAD-binding domain"/>
    <property type="match status" value="1"/>
</dbReference>
<comment type="cofactor">
    <cofactor evidence="11">
        <name>thiamine diphosphate</name>
        <dbReference type="ChEBI" id="CHEBI:58937"/>
    </cofactor>
    <text evidence="11">Binds 1 thiamine pyrophosphate per subunit.</text>
</comment>
<dbReference type="InterPro" id="IPR012000">
    <property type="entry name" value="Thiamin_PyroP_enz_cen_dom"/>
</dbReference>
<dbReference type="Pfam" id="PF02775">
    <property type="entry name" value="TPP_enzyme_C"/>
    <property type="match status" value="1"/>
</dbReference>
<sequence>MEYTGARILMESLLLQSVDTVFGYPGGSVLYIYDELYRYRDRIRHILTSHEQHAAHAADGYARSTGKTGVCIATSGPGATNLVTGIATAHMDSVPLVAITGNVATSLLGKDSFQEVDIYGITMPIIKHNWIVKNVEDLAEVVREAFFIARSGRPGPVLIDIPKDVTIAKTEWQAVADANNLSVPIPGSAMLSRRARLSSRNEQTTFSDKDIDQAITMIETSERPFVYAGGGVIASNACEELRELIERIKAPVALSLMGISCLPPSHPLYTGLIGMHGSVASNRSVQEADLILAVGARFSDRVVSRADSFASQAKILQLDIDPAEINKNIQTEHHIIGDLKLVLSRILGGMKSKQELTPPSLAQKRAEWLSKVEAWKSIHPEANFKPSAFHPRFIIETVAQRLGEDAIVATDVGQHQIWTAQFYPFAKPRTFLSSCGLGTMGSGLGFAIGAKTAHRERPVVLFTGDGSFRMNCGELATAVNYHLPILIVILNNRTLGMVRQWQTLFYDERYAETTLDKRPPDFVRLAEAYGAAGFRADSKVGFLAALDEAMAHIAEGRPAVIDALIDQDEQVLPMVPGGKAIDEQIM</sequence>
<dbReference type="GO" id="GO:0005948">
    <property type="term" value="C:acetolactate synthase complex"/>
    <property type="evidence" value="ECO:0007669"/>
    <property type="project" value="TreeGrafter"/>
</dbReference>
<accession>A0A3P3XJR1</accession>
<gene>
    <name evidence="15" type="primary">ilvI</name>
    <name evidence="15" type="ORF">SPIROBIBN47_310008</name>
</gene>
<comment type="similarity">
    <text evidence="3 11">Belongs to the TPP enzyme family.</text>
</comment>
<evidence type="ECO:0000256" key="1">
    <source>
        <dbReference type="ARBA" id="ARBA00004974"/>
    </source>
</evidence>
<dbReference type="InterPro" id="IPR012846">
    <property type="entry name" value="Acetolactate_synth_lsu"/>
</dbReference>
<protein>
    <recommendedName>
        <fullName evidence="4 11">Acetolactate synthase</fullName>
        <ecNumber evidence="4 11">2.2.1.6</ecNumber>
    </recommendedName>
</protein>
<evidence type="ECO:0000256" key="11">
    <source>
        <dbReference type="RuleBase" id="RU003591"/>
    </source>
</evidence>
<dbReference type="SUPFAM" id="SSF52518">
    <property type="entry name" value="Thiamin diphosphate-binding fold (THDP-binding)"/>
    <property type="match status" value="2"/>
</dbReference>
<evidence type="ECO:0000256" key="4">
    <source>
        <dbReference type="ARBA" id="ARBA00013145"/>
    </source>
</evidence>
<dbReference type="PANTHER" id="PTHR18968">
    <property type="entry name" value="THIAMINE PYROPHOSPHATE ENZYMES"/>
    <property type="match status" value="1"/>
</dbReference>
<dbReference type="AlphaFoldDB" id="A0A3P3XJR1"/>
<dbReference type="EC" id="2.2.1.6" evidence="4 11"/>
<dbReference type="GO" id="GO:0009097">
    <property type="term" value="P:isoleucine biosynthetic process"/>
    <property type="evidence" value="ECO:0007669"/>
    <property type="project" value="UniProtKB-UniPathway"/>
</dbReference>
<dbReference type="GO" id="GO:0009099">
    <property type="term" value="P:L-valine biosynthetic process"/>
    <property type="evidence" value="ECO:0007669"/>
    <property type="project" value="UniProtKB-UniPathway"/>
</dbReference>
<organism evidence="15">
    <name type="scientific">uncultured spirochete</name>
    <dbReference type="NCBI Taxonomy" id="156406"/>
    <lineage>
        <taxon>Bacteria</taxon>
        <taxon>Pseudomonadati</taxon>
        <taxon>Spirochaetota</taxon>
        <taxon>Spirochaetia</taxon>
        <taxon>Spirochaetales</taxon>
        <taxon>environmental samples</taxon>
    </lineage>
</organism>
<feature type="domain" description="Thiamine pyrophosphate enzyme TPP-binding" evidence="13">
    <location>
        <begin position="411"/>
        <end position="562"/>
    </location>
</feature>
<evidence type="ECO:0000259" key="12">
    <source>
        <dbReference type="Pfam" id="PF00205"/>
    </source>
</evidence>
<comment type="pathway">
    <text evidence="2 11">Amino-acid biosynthesis; L-valine biosynthesis; L-valine from pyruvate: step 1/4.</text>
</comment>
<dbReference type="Pfam" id="PF00205">
    <property type="entry name" value="TPP_enzyme_M"/>
    <property type="match status" value="1"/>
</dbReference>
<dbReference type="InterPro" id="IPR012001">
    <property type="entry name" value="Thiamin_PyroP_enz_TPP-bd_dom"/>
</dbReference>
<dbReference type="Gene3D" id="3.40.50.1220">
    <property type="entry name" value="TPP-binding domain"/>
    <property type="match status" value="1"/>
</dbReference>
<dbReference type="UniPathway" id="UPA00047">
    <property type="reaction ID" value="UER00055"/>
</dbReference>
<comment type="cofactor">
    <cofactor evidence="11">
        <name>Mg(2+)</name>
        <dbReference type="ChEBI" id="CHEBI:18420"/>
    </cofactor>
    <text evidence="11">Binds 1 Mg(2+) ion per subunit.</text>
</comment>
<evidence type="ECO:0000256" key="3">
    <source>
        <dbReference type="ARBA" id="ARBA00007812"/>
    </source>
</evidence>
<dbReference type="UniPathway" id="UPA00049">
    <property type="reaction ID" value="UER00059"/>
</dbReference>
<dbReference type="FunFam" id="3.40.50.970:FF:000007">
    <property type="entry name" value="Acetolactate synthase"/>
    <property type="match status" value="1"/>
</dbReference>
<dbReference type="FunFam" id="3.40.50.1220:FF:000008">
    <property type="entry name" value="Acetolactate synthase"/>
    <property type="match status" value="1"/>
</dbReference>
<dbReference type="GO" id="GO:0003984">
    <property type="term" value="F:acetolactate synthase activity"/>
    <property type="evidence" value="ECO:0007669"/>
    <property type="project" value="UniProtKB-EC"/>
</dbReference>
<keyword evidence="6 11" id="KW-0808">Transferase</keyword>
<comment type="pathway">
    <text evidence="1 11">Amino-acid biosynthesis; L-isoleucine biosynthesis; L-isoleucine from 2-oxobutanoate: step 1/4.</text>
</comment>
<dbReference type="CDD" id="cd02015">
    <property type="entry name" value="TPP_AHAS"/>
    <property type="match status" value="1"/>
</dbReference>
<dbReference type="InterPro" id="IPR029035">
    <property type="entry name" value="DHS-like_NAD/FAD-binding_dom"/>
</dbReference>